<accession>A0A9D4QPH0</accession>
<name>A0A9D4QPH0_DREPO</name>
<dbReference type="EMBL" id="JAIWYP010000004">
    <property type="protein sequence ID" value="KAH3838544.1"/>
    <property type="molecule type" value="Genomic_DNA"/>
</dbReference>
<protein>
    <submittedName>
        <fullName evidence="1">Uncharacterized protein</fullName>
    </submittedName>
</protein>
<dbReference type="AlphaFoldDB" id="A0A9D4QPH0"/>
<comment type="caution">
    <text evidence="1">The sequence shown here is derived from an EMBL/GenBank/DDBJ whole genome shotgun (WGS) entry which is preliminary data.</text>
</comment>
<dbReference type="Proteomes" id="UP000828390">
    <property type="component" value="Unassembled WGS sequence"/>
</dbReference>
<reference evidence="1" key="2">
    <citation type="submission" date="2020-11" db="EMBL/GenBank/DDBJ databases">
        <authorList>
            <person name="McCartney M.A."/>
            <person name="Auch B."/>
            <person name="Kono T."/>
            <person name="Mallez S."/>
            <person name="Becker A."/>
            <person name="Gohl D.M."/>
            <person name="Silverstein K.A.T."/>
            <person name="Koren S."/>
            <person name="Bechman K.B."/>
            <person name="Herman A."/>
            <person name="Abrahante J.E."/>
            <person name="Garbe J."/>
        </authorList>
    </citation>
    <scope>NUCLEOTIDE SEQUENCE</scope>
    <source>
        <strain evidence="1">Duluth1</strain>
        <tissue evidence="1">Whole animal</tissue>
    </source>
</reference>
<reference evidence="1" key="1">
    <citation type="journal article" date="2019" name="bioRxiv">
        <title>The Genome of the Zebra Mussel, Dreissena polymorpha: A Resource for Invasive Species Research.</title>
        <authorList>
            <person name="McCartney M.A."/>
            <person name="Auch B."/>
            <person name="Kono T."/>
            <person name="Mallez S."/>
            <person name="Zhang Y."/>
            <person name="Obille A."/>
            <person name="Becker A."/>
            <person name="Abrahante J.E."/>
            <person name="Garbe J."/>
            <person name="Badalamenti J.P."/>
            <person name="Herman A."/>
            <person name="Mangelson H."/>
            <person name="Liachko I."/>
            <person name="Sullivan S."/>
            <person name="Sone E.D."/>
            <person name="Koren S."/>
            <person name="Silverstein K.A.T."/>
            <person name="Beckman K.B."/>
            <person name="Gohl D.M."/>
        </authorList>
    </citation>
    <scope>NUCLEOTIDE SEQUENCE</scope>
    <source>
        <strain evidence="1">Duluth1</strain>
        <tissue evidence="1">Whole animal</tissue>
    </source>
</reference>
<evidence type="ECO:0000313" key="2">
    <source>
        <dbReference type="Proteomes" id="UP000828390"/>
    </source>
</evidence>
<sequence>MGLALGQMVDELREFKAEKGRLFQLRLFLLFKMERRINQSLLECKNSLKGAITSRLLRVHAADCIIPTGNKCGSNHCSRQSQ</sequence>
<organism evidence="1 2">
    <name type="scientific">Dreissena polymorpha</name>
    <name type="common">Zebra mussel</name>
    <name type="synonym">Mytilus polymorpha</name>
    <dbReference type="NCBI Taxonomy" id="45954"/>
    <lineage>
        <taxon>Eukaryota</taxon>
        <taxon>Metazoa</taxon>
        <taxon>Spiralia</taxon>
        <taxon>Lophotrochozoa</taxon>
        <taxon>Mollusca</taxon>
        <taxon>Bivalvia</taxon>
        <taxon>Autobranchia</taxon>
        <taxon>Heteroconchia</taxon>
        <taxon>Euheterodonta</taxon>
        <taxon>Imparidentia</taxon>
        <taxon>Neoheterodontei</taxon>
        <taxon>Myida</taxon>
        <taxon>Dreissenoidea</taxon>
        <taxon>Dreissenidae</taxon>
        <taxon>Dreissena</taxon>
    </lineage>
</organism>
<gene>
    <name evidence="1" type="ORF">DPMN_111952</name>
</gene>
<proteinExistence type="predicted"/>
<keyword evidence="2" id="KW-1185">Reference proteome</keyword>
<evidence type="ECO:0000313" key="1">
    <source>
        <dbReference type="EMBL" id="KAH3838544.1"/>
    </source>
</evidence>